<protein>
    <recommendedName>
        <fullName evidence="7">AP2/ERF domain-containing protein</fullName>
    </recommendedName>
</protein>
<dbReference type="GO" id="GO:0003700">
    <property type="term" value="F:DNA-binding transcription factor activity"/>
    <property type="evidence" value="ECO:0007669"/>
    <property type="project" value="InterPro"/>
</dbReference>
<dbReference type="PANTHER" id="PTHR31194:SF189">
    <property type="entry name" value="AP2_ERF DOMAIN-CONTAINING PROTEIN"/>
    <property type="match status" value="1"/>
</dbReference>
<keyword evidence="5" id="KW-0539">Nucleus</keyword>
<feature type="compositionally biased region" description="Polar residues" evidence="6">
    <location>
        <begin position="1"/>
        <end position="11"/>
    </location>
</feature>
<evidence type="ECO:0000256" key="5">
    <source>
        <dbReference type="ARBA" id="ARBA00023242"/>
    </source>
</evidence>
<dbReference type="PANTHER" id="PTHR31194">
    <property type="entry name" value="SHN SHINE , DNA BINDING / TRANSCRIPTION FACTOR"/>
    <property type="match status" value="1"/>
</dbReference>
<accession>A0A250XE09</accession>
<dbReference type="GO" id="GO:0003677">
    <property type="term" value="F:DNA binding"/>
    <property type="evidence" value="ECO:0007669"/>
    <property type="project" value="UniProtKB-KW"/>
</dbReference>
<dbReference type="Pfam" id="PF00847">
    <property type="entry name" value="AP2"/>
    <property type="match status" value="1"/>
</dbReference>
<feature type="region of interest" description="Disordered" evidence="6">
    <location>
        <begin position="800"/>
        <end position="832"/>
    </location>
</feature>
<keyword evidence="2" id="KW-0805">Transcription regulation</keyword>
<dbReference type="OrthoDB" id="550275at2759"/>
<dbReference type="GO" id="GO:0005634">
    <property type="term" value="C:nucleus"/>
    <property type="evidence" value="ECO:0007669"/>
    <property type="project" value="UniProtKB-SubCell"/>
</dbReference>
<name>A0A250XE09_9CHLO</name>
<keyword evidence="3" id="KW-0238">DNA-binding</keyword>
<feature type="region of interest" description="Disordered" evidence="6">
    <location>
        <begin position="1"/>
        <end position="49"/>
    </location>
</feature>
<proteinExistence type="predicted"/>
<gene>
    <name evidence="8" type="ORF">CEUSTIGMA_g8566.t1</name>
</gene>
<dbReference type="EMBL" id="BEGY01000061">
    <property type="protein sequence ID" value="GAX81132.1"/>
    <property type="molecule type" value="Genomic_DNA"/>
</dbReference>
<dbReference type="CDD" id="cd00018">
    <property type="entry name" value="AP2"/>
    <property type="match status" value="1"/>
</dbReference>
<dbReference type="InterPro" id="IPR050913">
    <property type="entry name" value="AP2/ERF_ERF"/>
</dbReference>
<evidence type="ECO:0000259" key="7">
    <source>
        <dbReference type="PROSITE" id="PS51032"/>
    </source>
</evidence>
<reference evidence="8 9" key="1">
    <citation type="submission" date="2017-08" db="EMBL/GenBank/DDBJ databases">
        <title>Acidophilic green algal genome provides insights into adaptation to an acidic environment.</title>
        <authorList>
            <person name="Hirooka S."/>
            <person name="Hirose Y."/>
            <person name="Kanesaki Y."/>
            <person name="Higuchi S."/>
            <person name="Fujiwara T."/>
            <person name="Onuma R."/>
            <person name="Era A."/>
            <person name="Ohbayashi R."/>
            <person name="Uzuka A."/>
            <person name="Nozaki H."/>
            <person name="Yoshikawa H."/>
            <person name="Miyagishima S.Y."/>
        </authorList>
    </citation>
    <scope>NUCLEOTIDE SEQUENCE [LARGE SCALE GENOMIC DNA]</scope>
    <source>
        <strain evidence="8 9">NIES-2499</strain>
    </source>
</reference>
<organism evidence="8 9">
    <name type="scientific">Chlamydomonas eustigma</name>
    <dbReference type="NCBI Taxonomy" id="1157962"/>
    <lineage>
        <taxon>Eukaryota</taxon>
        <taxon>Viridiplantae</taxon>
        <taxon>Chlorophyta</taxon>
        <taxon>core chlorophytes</taxon>
        <taxon>Chlorophyceae</taxon>
        <taxon>CS clade</taxon>
        <taxon>Chlamydomonadales</taxon>
        <taxon>Chlamydomonadaceae</taxon>
        <taxon>Chlamydomonas</taxon>
    </lineage>
</organism>
<dbReference type="Proteomes" id="UP000232323">
    <property type="component" value="Unassembled WGS sequence"/>
</dbReference>
<evidence type="ECO:0000256" key="6">
    <source>
        <dbReference type="SAM" id="MobiDB-lite"/>
    </source>
</evidence>
<comment type="subcellular location">
    <subcellularLocation>
        <location evidence="1">Nucleus</location>
    </subcellularLocation>
</comment>
<sequence length="857" mass="86220">MSLTNHTSKMNNGHADDEDDMNNVPFEDGLNDEPEEDRTHTQGTKAFAVSSNKPLTSKFRGVCWNKKNKRWQAAINSSGKYLYLGSYDTQEEAARIFDKAAVRIRADKARLNFRFKDYTDANGAVLPDPQVEALLLEACNPTKPRRQRTKTKAAAAAAAAAEEGRSGLGGAQPGTSSLIGSLGALPPTTDPAAADIALQALVRLYGQNNQDLNWSSLLTQRPGGVIGQLGMGGNLGGVGGSSTLLSSLVGQGGNNSSHLLGGAPGSSSSGVLGIPQLHHLLTNGGGTMSLSGGGAGAGVTGLMGSGVPLLSSLTGAGTSAGGFGGGGLSSSSAGGGFAANLLQELVSRGGGGGTPGVPASLSMQAPSLCGVGPQAPLLWKRPSMQGMNHGMSSNKDIFEVIKAELPVGAKLDSLIPSGKSNNDVVVGVLYSLQDKTGAAIWNGKGLQRLGTYGSEADAKQACNGALQFYRKMTEETTVNTTASKISLVSGSTLAGTALGGNPGASGLLYGKLEGLSTRGLLTGLGAPSLLGGGLRLLGELPHDVHTLSGDQQASVAVELSLLGDNIKREAFGDAGLKGRGATLQRRSEPDPVVAEEGTEPDPTVCEDDLEAAALPSGKSGGVIALLKARIAAREMTGESAADTVAASAASSGYVRTSDAGAGSRVTGALVHSSTVTVVGDDLVAEPDEGMEEERSLGRGLVEGVGGGGIVEEADPDMPDEDQVEEEQRLGDVLRRGAAAVRGISNGPSSGGLFDIPAADLAVAAAAAAASLAAGGSNSGPAAPLHTNGLGFGSGLDGPLAKRQKGLDGRGTLAAPLSAPVATGPPSLSRPAGVSSLQQLSNIDVREALSMFIAGRQG</sequence>
<dbReference type="InterPro" id="IPR001471">
    <property type="entry name" value="AP2/ERF_dom"/>
</dbReference>
<dbReference type="SMART" id="SM00380">
    <property type="entry name" value="AP2"/>
    <property type="match status" value="1"/>
</dbReference>
<dbReference type="PROSITE" id="PS51032">
    <property type="entry name" value="AP2_ERF"/>
    <property type="match status" value="1"/>
</dbReference>
<feature type="region of interest" description="Disordered" evidence="6">
    <location>
        <begin position="579"/>
        <end position="601"/>
    </location>
</feature>
<dbReference type="Gene3D" id="3.30.730.10">
    <property type="entry name" value="AP2/ERF domain"/>
    <property type="match status" value="1"/>
</dbReference>
<evidence type="ECO:0000256" key="3">
    <source>
        <dbReference type="ARBA" id="ARBA00023125"/>
    </source>
</evidence>
<feature type="domain" description="AP2/ERF" evidence="7">
    <location>
        <begin position="58"/>
        <end position="114"/>
    </location>
</feature>
<evidence type="ECO:0000313" key="8">
    <source>
        <dbReference type="EMBL" id="GAX81132.1"/>
    </source>
</evidence>
<evidence type="ECO:0000256" key="1">
    <source>
        <dbReference type="ARBA" id="ARBA00004123"/>
    </source>
</evidence>
<comment type="caution">
    <text evidence="8">The sequence shown here is derived from an EMBL/GenBank/DDBJ whole genome shotgun (WGS) entry which is preliminary data.</text>
</comment>
<dbReference type="SUPFAM" id="SSF54171">
    <property type="entry name" value="DNA-binding domain"/>
    <property type="match status" value="1"/>
</dbReference>
<dbReference type="AlphaFoldDB" id="A0A250XE09"/>
<evidence type="ECO:0000256" key="4">
    <source>
        <dbReference type="ARBA" id="ARBA00023163"/>
    </source>
</evidence>
<dbReference type="InterPro" id="IPR016177">
    <property type="entry name" value="DNA-bd_dom_sf"/>
</dbReference>
<keyword evidence="4" id="KW-0804">Transcription</keyword>
<evidence type="ECO:0000313" key="9">
    <source>
        <dbReference type="Proteomes" id="UP000232323"/>
    </source>
</evidence>
<dbReference type="InterPro" id="IPR036955">
    <property type="entry name" value="AP2/ERF_dom_sf"/>
</dbReference>
<evidence type="ECO:0000256" key="2">
    <source>
        <dbReference type="ARBA" id="ARBA00023015"/>
    </source>
</evidence>
<keyword evidence="9" id="KW-1185">Reference proteome</keyword>